<evidence type="ECO:0000256" key="1">
    <source>
        <dbReference type="SAM" id="MobiDB-lite"/>
    </source>
</evidence>
<feature type="non-terminal residue" evidence="2">
    <location>
        <position position="1"/>
    </location>
</feature>
<gene>
    <name evidence="2" type="ORF">PFISCL1PPCAC_20672</name>
</gene>
<feature type="compositionally biased region" description="Basic and acidic residues" evidence="1">
    <location>
        <begin position="38"/>
        <end position="71"/>
    </location>
</feature>
<comment type="caution">
    <text evidence="2">The sequence shown here is derived from an EMBL/GenBank/DDBJ whole genome shotgun (WGS) entry which is preliminary data.</text>
</comment>
<proteinExistence type="predicted"/>
<dbReference type="EMBL" id="BTSY01000005">
    <property type="protein sequence ID" value="GMT29375.1"/>
    <property type="molecule type" value="Genomic_DNA"/>
</dbReference>
<dbReference type="Proteomes" id="UP001432322">
    <property type="component" value="Unassembled WGS sequence"/>
</dbReference>
<sequence length="71" mass="7822">GGTGGGKTQGTAEPSRENVEGVNPVDLPTLEAPTQDSYEDKRAHHSKETPKEEHQEEFTQERSAMDLDSKR</sequence>
<keyword evidence="3" id="KW-1185">Reference proteome</keyword>
<protein>
    <submittedName>
        <fullName evidence="2">Uncharacterized protein</fullName>
    </submittedName>
</protein>
<accession>A0AAV5WCE5</accession>
<organism evidence="2 3">
    <name type="scientific">Pristionchus fissidentatus</name>
    <dbReference type="NCBI Taxonomy" id="1538716"/>
    <lineage>
        <taxon>Eukaryota</taxon>
        <taxon>Metazoa</taxon>
        <taxon>Ecdysozoa</taxon>
        <taxon>Nematoda</taxon>
        <taxon>Chromadorea</taxon>
        <taxon>Rhabditida</taxon>
        <taxon>Rhabditina</taxon>
        <taxon>Diplogasteromorpha</taxon>
        <taxon>Diplogasteroidea</taxon>
        <taxon>Neodiplogasteridae</taxon>
        <taxon>Pristionchus</taxon>
    </lineage>
</organism>
<evidence type="ECO:0000313" key="3">
    <source>
        <dbReference type="Proteomes" id="UP001432322"/>
    </source>
</evidence>
<reference evidence="2" key="1">
    <citation type="submission" date="2023-10" db="EMBL/GenBank/DDBJ databases">
        <title>Genome assembly of Pristionchus species.</title>
        <authorList>
            <person name="Yoshida K."/>
            <person name="Sommer R.J."/>
        </authorList>
    </citation>
    <scope>NUCLEOTIDE SEQUENCE</scope>
    <source>
        <strain evidence="2">RS5133</strain>
    </source>
</reference>
<name>A0AAV5WCE5_9BILA</name>
<dbReference type="AlphaFoldDB" id="A0AAV5WCE5"/>
<feature type="region of interest" description="Disordered" evidence="1">
    <location>
        <begin position="1"/>
        <end position="71"/>
    </location>
</feature>
<feature type="non-terminal residue" evidence="2">
    <location>
        <position position="71"/>
    </location>
</feature>
<evidence type="ECO:0000313" key="2">
    <source>
        <dbReference type="EMBL" id="GMT29375.1"/>
    </source>
</evidence>